<dbReference type="InterPro" id="IPR050571">
    <property type="entry name" value="Class-IV_PLP-Dep_Aminotrnsfr"/>
</dbReference>
<dbReference type="GO" id="GO:0004084">
    <property type="term" value="F:branched-chain-amino-acid transaminase activity"/>
    <property type="evidence" value="ECO:0007669"/>
    <property type="project" value="UniProtKB-EC"/>
</dbReference>
<dbReference type="AlphaFoldDB" id="A0A4R1BKQ0"/>
<evidence type="ECO:0000256" key="8">
    <source>
        <dbReference type="ARBA" id="ARBA00049229"/>
    </source>
</evidence>
<comment type="pathway">
    <text evidence="2">Amino-acid biosynthesis; L-valine biosynthesis; L-valine from pyruvate: step 4/4.</text>
</comment>
<dbReference type="EC" id="2.6.1.42" evidence="5"/>
<dbReference type="CDD" id="cd00449">
    <property type="entry name" value="PLPDE_IV"/>
    <property type="match status" value="1"/>
</dbReference>
<protein>
    <recommendedName>
        <fullName evidence="5">branched-chain-amino-acid transaminase</fullName>
        <ecNumber evidence="5">2.6.1.42</ecNumber>
    </recommendedName>
</protein>
<evidence type="ECO:0000256" key="1">
    <source>
        <dbReference type="ARBA" id="ARBA00004824"/>
    </source>
</evidence>
<comment type="similarity">
    <text evidence="4">Belongs to the class-IV pyridoxal-phosphate-dependent aminotransferase family.</text>
</comment>
<organism evidence="9 10">
    <name type="scientific">Flaviaesturariibacter flavus</name>
    <dbReference type="NCBI Taxonomy" id="2502780"/>
    <lineage>
        <taxon>Bacteria</taxon>
        <taxon>Pseudomonadati</taxon>
        <taxon>Bacteroidota</taxon>
        <taxon>Chitinophagia</taxon>
        <taxon>Chitinophagales</taxon>
        <taxon>Chitinophagaceae</taxon>
        <taxon>Flaviaestuariibacter</taxon>
    </lineage>
</organism>
<reference evidence="9 10" key="1">
    <citation type="submission" date="2019-03" db="EMBL/GenBank/DDBJ databases">
        <authorList>
            <person name="Kim M.K.M."/>
        </authorList>
    </citation>
    <scope>NUCLEOTIDE SEQUENCE [LARGE SCALE GENOMIC DNA]</scope>
    <source>
        <strain evidence="9 10">17J68-12</strain>
    </source>
</reference>
<comment type="catalytic activity">
    <reaction evidence="7">
        <text>L-isoleucine + 2-oxoglutarate = (S)-3-methyl-2-oxopentanoate + L-glutamate</text>
        <dbReference type="Rhea" id="RHEA:24801"/>
        <dbReference type="ChEBI" id="CHEBI:16810"/>
        <dbReference type="ChEBI" id="CHEBI:29985"/>
        <dbReference type="ChEBI" id="CHEBI:35146"/>
        <dbReference type="ChEBI" id="CHEBI:58045"/>
        <dbReference type="EC" id="2.6.1.42"/>
    </reaction>
</comment>
<dbReference type="InterPro" id="IPR043131">
    <property type="entry name" value="BCAT-like_N"/>
</dbReference>
<dbReference type="PANTHER" id="PTHR42743">
    <property type="entry name" value="AMINO-ACID AMINOTRANSFERASE"/>
    <property type="match status" value="1"/>
</dbReference>
<keyword evidence="10" id="KW-1185">Reference proteome</keyword>
<dbReference type="SUPFAM" id="SSF56752">
    <property type="entry name" value="D-aminoacid aminotransferase-like PLP-dependent enzymes"/>
    <property type="match status" value="1"/>
</dbReference>
<evidence type="ECO:0000256" key="3">
    <source>
        <dbReference type="ARBA" id="ARBA00005072"/>
    </source>
</evidence>
<dbReference type="InterPro" id="IPR001544">
    <property type="entry name" value="Aminotrans_IV"/>
</dbReference>
<gene>
    <name evidence="9" type="ORF">EPD60_06690</name>
</gene>
<sequence length="269" mass="29773">MPVICHNGRFLDADAPVIAGSNPAFKWGEGLFETMKLVDGRILLAARHWARLHNGLDRLGMNAGALQVAVLENLLHELAARNQCEGAARLRLQVYREGAGLGFVAEASPLDPADLSWNERGWSIGLFPDARIAADTLSPLKRSNYLPYLLATRFAEEQGLDECLLLNAWERPADGARTNIFIVRRAVIQTPPLTEGGVAGVMRAHLLEWLHRQGQAVLETELTVADLLAADEIFLTNALKGIRWVGRFGQHAYRADVSMRLYEELQATF</sequence>
<dbReference type="PANTHER" id="PTHR42743:SF11">
    <property type="entry name" value="AMINODEOXYCHORISMATE LYASE"/>
    <property type="match status" value="1"/>
</dbReference>
<accession>A0A4R1BKQ0</accession>
<dbReference type="Gene3D" id="3.20.10.10">
    <property type="entry name" value="D-amino Acid Aminotransferase, subunit A, domain 2"/>
    <property type="match status" value="1"/>
</dbReference>
<evidence type="ECO:0000256" key="2">
    <source>
        <dbReference type="ARBA" id="ARBA00004931"/>
    </source>
</evidence>
<dbReference type="Gene3D" id="3.30.470.10">
    <property type="match status" value="1"/>
</dbReference>
<evidence type="ECO:0000256" key="4">
    <source>
        <dbReference type="ARBA" id="ARBA00009320"/>
    </source>
</evidence>
<dbReference type="InterPro" id="IPR043132">
    <property type="entry name" value="BCAT-like_C"/>
</dbReference>
<evidence type="ECO:0000313" key="10">
    <source>
        <dbReference type="Proteomes" id="UP000295334"/>
    </source>
</evidence>
<dbReference type="GO" id="GO:0046394">
    <property type="term" value="P:carboxylic acid biosynthetic process"/>
    <property type="evidence" value="ECO:0007669"/>
    <property type="project" value="UniProtKB-ARBA"/>
</dbReference>
<evidence type="ECO:0000256" key="5">
    <source>
        <dbReference type="ARBA" id="ARBA00013053"/>
    </source>
</evidence>
<dbReference type="Proteomes" id="UP000295334">
    <property type="component" value="Unassembled WGS sequence"/>
</dbReference>
<evidence type="ECO:0000256" key="6">
    <source>
        <dbReference type="ARBA" id="ARBA00048212"/>
    </source>
</evidence>
<comment type="catalytic activity">
    <reaction evidence="8">
        <text>L-leucine + 2-oxoglutarate = 4-methyl-2-oxopentanoate + L-glutamate</text>
        <dbReference type="Rhea" id="RHEA:18321"/>
        <dbReference type="ChEBI" id="CHEBI:16810"/>
        <dbReference type="ChEBI" id="CHEBI:17865"/>
        <dbReference type="ChEBI" id="CHEBI:29985"/>
        <dbReference type="ChEBI" id="CHEBI:57427"/>
        <dbReference type="EC" id="2.6.1.42"/>
    </reaction>
</comment>
<comment type="catalytic activity">
    <reaction evidence="6">
        <text>L-valine + 2-oxoglutarate = 3-methyl-2-oxobutanoate + L-glutamate</text>
        <dbReference type="Rhea" id="RHEA:24813"/>
        <dbReference type="ChEBI" id="CHEBI:11851"/>
        <dbReference type="ChEBI" id="CHEBI:16810"/>
        <dbReference type="ChEBI" id="CHEBI:29985"/>
        <dbReference type="ChEBI" id="CHEBI:57762"/>
        <dbReference type="EC" id="2.6.1.42"/>
    </reaction>
</comment>
<name>A0A4R1BKQ0_9BACT</name>
<comment type="caution">
    <text evidence="9">The sequence shown here is derived from an EMBL/GenBank/DDBJ whole genome shotgun (WGS) entry which is preliminary data.</text>
</comment>
<comment type="pathway">
    <text evidence="1">Amino-acid biosynthesis; L-isoleucine biosynthesis; L-isoleucine from 2-oxobutanoate: step 4/4.</text>
</comment>
<dbReference type="EMBL" id="SJZI01000008">
    <property type="protein sequence ID" value="TCJ17867.1"/>
    <property type="molecule type" value="Genomic_DNA"/>
</dbReference>
<dbReference type="OrthoDB" id="9805628at2"/>
<dbReference type="InterPro" id="IPR036038">
    <property type="entry name" value="Aminotransferase-like"/>
</dbReference>
<comment type="pathway">
    <text evidence="3">Amino-acid biosynthesis; L-leucine biosynthesis; L-leucine from 3-methyl-2-oxobutanoate: step 4/4.</text>
</comment>
<evidence type="ECO:0000313" key="9">
    <source>
        <dbReference type="EMBL" id="TCJ17867.1"/>
    </source>
</evidence>
<evidence type="ECO:0000256" key="7">
    <source>
        <dbReference type="ARBA" id="ARBA00048798"/>
    </source>
</evidence>
<dbReference type="RefSeq" id="WP_131448103.1">
    <property type="nucleotide sequence ID" value="NZ_SJZI01000008.1"/>
</dbReference>
<proteinExistence type="inferred from homology"/>
<dbReference type="Pfam" id="PF01063">
    <property type="entry name" value="Aminotran_4"/>
    <property type="match status" value="1"/>
</dbReference>